<name>A0ABT1RIQ6_9HYPH</name>
<evidence type="ECO:0000256" key="1">
    <source>
        <dbReference type="ARBA" id="ARBA00023002"/>
    </source>
</evidence>
<dbReference type="Proteomes" id="UP000996601">
    <property type="component" value="Unassembled WGS sequence"/>
</dbReference>
<dbReference type="Pfam" id="PF00107">
    <property type="entry name" value="ADH_zinc_N"/>
    <property type="match status" value="1"/>
</dbReference>
<gene>
    <name evidence="3" type="ORF">GB927_033925</name>
</gene>
<evidence type="ECO:0000313" key="3">
    <source>
        <dbReference type="EMBL" id="MCQ4635063.1"/>
    </source>
</evidence>
<dbReference type="InterPro" id="IPR045010">
    <property type="entry name" value="MDR_fam"/>
</dbReference>
<dbReference type="InterPro" id="IPR036291">
    <property type="entry name" value="NAD(P)-bd_dom_sf"/>
</dbReference>
<comment type="caution">
    <text evidence="3">The sequence shown here is derived from an EMBL/GenBank/DDBJ whole genome shotgun (WGS) entry which is preliminary data.</text>
</comment>
<evidence type="ECO:0000259" key="2">
    <source>
        <dbReference type="SMART" id="SM00829"/>
    </source>
</evidence>
<protein>
    <submittedName>
        <fullName evidence="3">NADP-dependent oxidoreductase</fullName>
    </submittedName>
</protein>
<accession>A0ABT1RIQ6</accession>
<proteinExistence type="predicted"/>
<keyword evidence="1" id="KW-0560">Oxidoreductase</keyword>
<dbReference type="Gene3D" id="3.90.180.10">
    <property type="entry name" value="Medium-chain alcohol dehydrogenases, catalytic domain"/>
    <property type="match status" value="1"/>
</dbReference>
<dbReference type="InterPro" id="IPR013149">
    <property type="entry name" value="ADH-like_C"/>
</dbReference>
<dbReference type="SUPFAM" id="SSF51735">
    <property type="entry name" value="NAD(P)-binding Rossmann-fold domains"/>
    <property type="match status" value="1"/>
</dbReference>
<feature type="domain" description="Enoyl reductase (ER)" evidence="2">
    <location>
        <begin position="17"/>
        <end position="332"/>
    </location>
</feature>
<dbReference type="SMART" id="SM00829">
    <property type="entry name" value="PKS_ER"/>
    <property type="match status" value="1"/>
</dbReference>
<evidence type="ECO:0000313" key="4">
    <source>
        <dbReference type="Proteomes" id="UP000996601"/>
    </source>
</evidence>
<dbReference type="CDD" id="cd05288">
    <property type="entry name" value="PGDH"/>
    <property type="match status" value="1"/>
</dbReference>
<dbReference type="InterPro" id="IPR041694">
    <property type="entry name" value="ADH_N_2"/>
</dbReference>
<dbReference type="InterPro" id="IPR011032">
    <property type="entry name" value="GroES-like_sf"/>
</dbReference>
<dbReference type="Pfam" id="PF16884">
    <property type="entry name" value="ADH_N_2"/>
    <property type="match status" value="1"/>
</dbReference>
<dbReference type="EMBL" id="WHSB02000033">
    <property type="protein sequence ID" value="MCQ4635063.1"/>
    <property type="molecule type" value="Genomic_DNA"/>
</dbReference>
<dbReference type="PANTHER" id="PTHR43205">
    <property type="entry name" value="PROSTAGLANDIN REDUCTASE"/>
    <property type="match status" value="1"/>
</dbReference>
<dbReference type="InterPro" id="IPR020843">
    <property type="entry name" value="ER"/>
</dbReference>
<reference evidence="3" key="1">
    <citation type="submission" date="2021-07" db="EMBL/GenBank/DDBJ databases">
        <title>Shinella sp. nov., a novel member of the genus Shinella from water.</title>
        <authorList>
            <person name="Deng Y."/>
        </authorList>
    </citation>
    <scope>NUCLEOTIDE SEQUENCE</scope>
    <source>
        <strain evidence="3">CPCC 100929</strain>
    </source>
</reference>
<keyword evidence="4" id="KW-1185">Reference proteome</keyword>
<sequence>MSTNPSWILRSYPSAMPSVENWSLEDRPISEAADGELLVKTLWLSVDPYMRGRISPAKNYATGFKIGDLMCGGGIGEVITSESPDFKPGDVVMSDHFGWQPFSVIPATSAKPVTTSDAPIQSALSYLGMPGLTAYFALLKTATPKVGETVLISAASGAVGQIAGQIARIKGFDPVAVAGSDEKLEWCRDLGYRSGINHRCSADLVADVAAACPKGVDVFIDNTAGPIHDAAMLNLNTFGRVVVVGTIALVDRFDQPDTGLRHLRRTLITRARIEGFLLDDHEGEYETAIADLLSWYRQGLLQTREDVVEGIETVPHAFVRMLKGECPGSAPLRQIWFN</sequence>
<dbReference type="SUPFAM" id="SSF50129">
    <property type="entry name" value="GroES-like"/>
    <property type="match status" value="1"/>
</dbReference>
<dbReference type="PANTHER" id="PTHR43205:SF7">
    <property type="entry name" value="PROSTAGLANDIN REDUCTASE 1"/>
    <property type="match status" value="1"/>
</dbReference>
<dbReference type="Gene3D" id="3.40.50.720">
    <property type="entry name" value="NAD(P)-binding Rossmann-like Domain"/>
    <property type="match status" value="1"/>
</dbReference>
<organism evidence="3 4">
    <name type="scientific">Shinella lacus</name>
    <dbReference type="NCBI Taxonomy" id="2654216"/>
    <lineage>
        <taxon>Bacteria</taxon>
        <taxon>Pseudomonadati</taxon>
        <taxon>Pseudomonadota</taxon>
        <taxon>Alphaproteobacteria</taxon>
        <taxon>Hyphomicrobiales</taxon>
        <taxon>Rhizobiaceae</taxon>
        <taxon>Shinella</taxon>
    </lineage>
</organism>
<dbReference type="RefSeq" id="WP_256121552.1">
    <property type="nucleotide sequence ID" value="NZ_WHSB02000033.1"/>
</dbReference>